<dbReference type="InterPro" id="IPR027417">
    <property type="entry name" value="P-loop_NTPase"/>
</dbReference>
<sequence>MNALLSLQNIRWQYPNCTTPIFNHFNLTVQPQEHLSIMGASGCGKTTLLRLMCGLYIPQTGTIYFKDKPLLHPHPDISIVFQQYGLLPWKTVRENILLPLQLKGQGNVPLDSIPLYHALGLADLSAFYPHELSGGQQQRVAIVRSLISTPTLLLLDEPFSALDETTACICRQEIKHYISTTQATLILVTHDHNDATLFGKKIIDLTSKGAY</sequence>
<evidence type="ECO:0000256" key="1">
    <source>
        <dbReference type="ARBA" id="ARBA00004202"/>
    </source>
</evidence>
<name>A0A134CD68_9FIRM</name>
<dbReference type="GO" id="GO:0016887">
    <property type="term" value="F:ATP hydrolysis activity"/>
    <property type="evidence" value="ECO:0007669"/>
    <property type="project" value="InterPro"/>
</dbReference>
<dbReference type="EMBL" id="LSDT01000050">
    <property type="protein sequence ID" value="KXB90155.1"/>
    <property type="molecule type" value="Genomic_DNA"/>
</dbReference>
<comment type="subcellular location">
    <subcellularLocation>
        <location evidence="1">Cell membrane</location>
        <topology evidence="1">Peripheral membrane protein</topology>
    </subcellularLocation>
</comment>
<keyword evidence="2" id="KW-0813">Transport</keyword>
<evidence type="ECO:0000256" key="3">
    <source>
        <dbReference type="ARBA" id="ARBA00022475"/>
    </source>
</evidence>
<evidence type="ECO:0000256" key="4">
    <source>
        <dbReference type="ARBA" id="ARBA00022741"/>
    </source>
</evidence>
<dbReference type="SUPFAM" id="SSF52540">
    <property type="entry name" value="P-loop containing nucleoside triphosphate hydrolases"/>
    <property type="match status" value="1"/>
</dbReference>
<accession>A0A134CD68</accession>
<dbReference type="Gene3D" id="3.40.50.300">
    <property type="entry name" value="P-loop containing nucleotide triphosphate hydrolases"/>
    <property type="match status" value="1"/>
</dbReference>
<dbReference type="InterPro" id="IPR003439">
    <property type="entry name" value="ABC_transporter-like_ATP-bd"/>
</dbReference>
<dbReference type="GO" id="GO:0005886">
    <property type="term" value="C:plasma membrane"/>
    <property type="evidence" value="ECO:0007669"/>
    <property type="project" value="UniProtKB-SubCell"/>
</dbReference>
<dbReference type="InterPro" id="IPR050166">
    <property type="entry name" value="ABC_transporter_ATP-bind"/>
</dbReference>
<evidence type="ECO:0000313" key="9">
    <source>
        <dbReference type="Proteomes" id="UP000070160"/>
    </source>
</evidence>
<comment type="caution">
    <text evidence="8">The sequence shown here is derived from an EMBL/GenBank/DDBJ whole genome shotgun (WGS) entry which is preliminary data.</text>
</comment>
<organism evidence="8 9">
    <name type="scientific">Megasphaera hutchinsoni</name>
    <dbReference type="NCBI Taxonomy" id="1588748"/>
    <lineage>
        <taxon>Bacteria</taxon>
        <taxon>Bacillati</taxon>
        <taxon>Bacillota</taxon>
        <taxon>Negativicutes</taxon>
        <taxon>Veillonellales</taxon>
        <taxon>Veillonellaceae</taxon>
        <taxon>Megasphaera</taxon>
    </lineage>
</organism>
<dbReference type="AlphaFoldDB" id="A0A134CD68"/>
<dbReference type="STRING" id="1588748.HMPREF3182_01469"/>
<dbReference type="PROSITE" id="PS50893">
    <property type="entry name" value="ABC_TRANSPORTER_2"/>
    <property type="match status" value="1"/>
</dbReference>
<feature type="domain" description="ABC transporter" evidence="7">
    <location>
        <begin position="5"/>
        <end position="211"/>
    </location>
</feature>
<dbReference type="PANTHER" id="PTHR42788:SF7">
    <property type="entry name" value="NITRATE ABC TRANSPORTER ATP-BINDING PROTEIN"/>
    <property type="match status" value="1"/>
</dbReference>
<proteinExistence type="predicted"/>
<evidence type="ECO:0000256" key="6">
    <source>
        <dbReference type="ARBA" id="ARBA00023136"/>
    </source>
</evidence>
<dbReference type="InterPro" id="IPR017871">
    <property type="entry name" value="ABC_transporter-like_CS"/>
</dbReference>
<dbReference type="PANTHER" id="PTHR42788">
    <property type="entry name" value="TAURINE IMPORT ATP-BINDING PROTEIN-RELATED"/>
    <property type="match status" value="1"/>
</dbReference>
<keyword evidence="3" id="KW-1003">Cell membrane</keyword>
<dbReference type="Proteomes" id="UP000070160">
    <property type="component" value="Unassembled WGS sequence"/>
</dbReference>
<reference evidence="9" key="1">
    <citation type="submission" date="2016-01" db="EMBL/GenBank/DDBJ databases">
        <authorList>
            <person name="Mitreva M."/>
            <person name="Pepin K.H."/>
            <person name="Mihindukulasuriya K.A."/>
            <person name="Fulton R."/>
            <person name="Fronick C."/>
            <person name="O'Laughlin M."/>
            <person name="Miner T."/>
            <person name="Herter B."/>
            <person name="Rosa B.A."/>
            <person name="Cordes M."/>
            <person name="Tomlinson C."/>
            <person name="Wollam A."/>
            <person name="Palsikar V.B."/>
            <person name="Mardis E.R."/>
            <person name="Wilson R.K."/>
        </authorList>
    </citation>
    <scope>NUCLEOTIDE SEQUENCE [LARGE SCALE GENOMIC DNA]</scope>
    <source>
        <strain evidence="9">KA00182</strain>
    </source>
</reference>
<evidence type="ECO:0000313" key="8">
    <source>
        <dbReference type="EMBL" id="KXB90155.1"/>
    </source>
</evidence>
<evidence type="ECO:0000256" key="2">
    <source>
        <dbReference type="ARBA" id="ARBA00022448"/>
    </source>
</evidence>
<dbReference type="GO" id="GO:0005524">
    <property type="term" value="F:ATP binding"/>
    <property type="evidence" value="ECO:0007669"/>
    <property type="project" value="UniProtKB-KW"/>
</dbReference>
<dbReference type="RefSeq" id="WP_062486501.1">
    <property type="nucleotide sequence ID" value="NZ_KQ960955.1"/>
</dbReference>
<evidence type="ECO:0000256" key="5">
    <source>
        <dbReference type="ARBA" id="ARBA00022840"/>
    </source>
</evidence>
<keyword evidence="9" id="KW-1185">Reference proteome</keyword>
<dbReference type="Pfam" id="PF00005">
    <property type="entry name" value="ABC_tran"/>
    <property type="match status" value="1"/>
</dbReference>
<keyword evidence="5 8" id="KW-0067">ATP-binding</keyword>
<gene>
    <name evidence="8" type="ORF">HMPREF3182_01469</name>
</gene>
<dbReference type="InterPro" id="IPR003593">
    <property type="entry name" value="AAA+_ATPase"/>
</dbReference>
<protein>
    <submittedName>
        <fullName evidence="8">ABC transporter, ATP-binding protein</fullName>
    </submittedName>
</protein>
<dbReference type="PATRIC" id="fig|1588748.3.peg.1421"/>
<keyword evidence="6" id="KW-0472">Membrane</keyword>
<evidence type="ECO:0000259" key="7">
    <source>
        <dbReference type="PROSITE" id="PS50893"/>
    </source>
</evidence>
<dbReference type="PROSITE" id="PS00211">
    <property type="entry name" value="ABC_TRANSPORTER_1"/>
    <property type="match status" value="1"/>
</dbReference>
<keyword evidence="4" id="KW-0547">Nucleotide-binding</keyword>
<dbReference type="SMART" id="SM00382">
    <property type="entry name" value="AAA"/>
    <property type="match status" value="1"/>
</dbReference>